<dbReference type="RefSeq" id="WP_264893660.1">
    <property type="nucleotide sequence ID" value="NZ_CP110257.1"/>
</dbReference>
<dbReference type="EMBL" id="CP110257">
    <property type="protein sequence ID" value="UZD55907.1"/>
    <property type="molecule type" value="Genomic_DNA"/>
</dbReference>
<name>A0ABY6MV75_9BURK</name>
<evidence type="ECO:0000313" key="1">
    <source>
        <dbReference type="EMBL" id="UZD55907.1"/>
    </source>
</evidence>
<dbReference type="Proteomes" id="UP001163266">
    <property type="component" value="Chromosome"/>
</dbReference>
<dbReference type="Gene3D" id="3.90.550.10">
    <property type="entry name" value="Spore Coat Polysaccharide Biosynthesis Protein SpsA, Chain A"/>
    <property type="match status" value="1"/>
</dbReference>
<protein>
    <recommendedName>
        <fullName evidence="3">MobA-like NTP transferase domain-containing protein</fullName>
    </recommendedName>
</protein>
<proteinExistence type="predicted"/>
<accession>A0ABY6MV75</accession>
<dbReference type="SUPFAM" id="SSF53448">
    <property type="entry name" value="Nucleotide-diphospho-sugar transferases"/>
    <property type="match status" value="1"/>
</dbReference>
<reference evidence="1" key="1">
    <citation type="submission" date="2022-10" db="EMBL/GenBank/DDBJ databases">
        <title>Complete genome sequence of Schlegelella aquatica LMG 23380.</title>
        <authorList>
            <person name="Musilova J."/>
            <person name="Kourilova X."/>
            <person name="Bezdicek M."/>
            <person name="Hermankova K."/>
            <person name="Obruca S."/>
            <person name="Sedlar K."/>
        </authorList>
    </citation>
    <scope>NUCLEOTIDE SEQUENCE</scope>
    <source>
        <strain evidence="1">LMG 23380</strain>
    </source>
</reference>
<evidence type="ECO:0008006" key="3">
    <source>
        <dbReference type="Google" id="ProtNLM"/>
    </source>
</evidence>
<gene>
    <name evidence="1" type="ORF">OMP39_04830</name>
</gene>
<organism evidence="1 2">
    <name type="scientific">Caldimonas aquatica</name>
    <dbReference type="NCBI Taxonomy" id="376175"/>
    <lineage>
        <taxon>Bacteria</taxon>
        <taxon>Pseudomonadati</taxon>
        <taxon>Pseudomonadota</taxon>
        <taxon>Betaproteobacteria</taxon>
        <taxon>Burkholderiales</taxon>
        <taxon>Sphaerotilaceae</taxon>
        <taxon>Caldimonas</taxon>
    </lineage>
</organism>
<dbReference type="InterPro" id="IPR029044">
    <property type="entry name" value="Nucleotide-diphossugar_trans"/>
</dbReference>
<sequence>MEHGWWRAWGRWWPGGCVSERRPLETIVMPLASAQGGLPVEFWPLHGRPLLWHALREAGEAGGRRVILVADESVLRWRALLRELTTQAGPELQVRIVRAARPGWLGALVAARPHLRRQPFAVLVPSLAAPQPQAPLVRLAEQFRRLRSSILCVPAHDRGGVCVELASPDAPLCRVRAAYPDPPHGLGHGPRVRAERAIFTPAIWDALDRASLPHRTLHETGEADLVSALLQQELVFAFRLTQPLYDVRDAAQWVELQSLGLAIERRAASHFLPQTAPRLCGEAPPERQAVGGAPIVPAGTRGRARLILVHSRR</sequence>
<keyword evidence="2" id="KW-1185">Reference proteome</keyword>
<evidence type="ECO:0000313" key="2">
    <source>
        <dbReference type="Proteomes" id="UP001163266"/>
    </source>
</evidence>